<feature type="domain" description="Senescence" evidence="3">
    <location>
        <begin position="457"/>
        <end position="535"/>
    </location>
</feature>
<dbReference type="Proteomes" id="UP000559027">
    <property type="component" value="Unassembled WGS sequence"/>
</dbReference>
<evidence type="ECO:0000259" key="3">
    <source>
        <dbReference type="Pfam" id="PF06911"/>
    </source>
</evidence>
<feature type="region of interest" description="Disordered" evidence="1">
    <location>
        <begin position="543"/>
        <end position="562"/>
    </location>
</feature>
<evidence type="ECO:0000256" key="2">
    <source>
        <dbReference type="SAM" id="SignalP"/>
    </source>
</evidence>
<dbReference type="InterPro" id="IPR009686">
    <property type="entry name" value="Senescence/spartin_C"/>
</dbReference>
<evidence type="ECO:0000256" key="1">
    <source>
        <dbReference type="SAM" id="MobiDB-lite"/>
    </source>
</evidence>
<evidence type="ECO:0000313" key="5">
    <source>
        <dbReference type="Proteomes" id="UP000559027"/>
    </source>
</evidence>
<proteinExistence type="predicted"/>
<feature type="compositionally biased region" description="Low complexity" evidence="1">
    <location>
        <begin position="127"/>
        <end position="138"/>
    </location>
</feature>
<gene>
    <name evidence="4" type="ORF">D9756_009027</name>
</gene>
<feature type="signal peptide" evidence="2">
    <location>
        <begin position="1"/>
        <end position="19"/>
    </location>
</feature>
<feature type="compositionally biased region" description="Pro residues" evidence="1">
    <location>
        <begin position="553"/>
        <end position="562"/>
    </location>
</feature>
<sequence>MQAVPEAFLLLTLLNCTLQIKDFSETGALGLQCVTVPLPDASTDTDRDVYLVFRLNMSETPVDPARVIQRKDTPAARIYTFYGTPAEPNELVLTVPCPPGDAKFSDIHEDLETFEGILEQYATDFRSPTASTSTEAPTPAIPDHPPPTYVSDQKDLRGHLVMINEETGEVIGEVEDRFRIQEDPVMYQRGHENDAVVIEVPDEVGLREGDANALAAFARIVPPDQQDWITKSATIVSHAISLTTNLLVTTITTASNYYISKSNPSPHHSSANLTTPNSGNEKRSTSPVPPPLPPRALVFLTSDRTRKNLRGVHTVSGQAVKISAKTVNKIDNMIRRAMGARPKENRLRYVPAGPNSLSPVPYASTSPGPASGSAPYAAYTPVSSSSTLLPGGWNSDTKPSLPPRSNSPYAPPSAPGSPQPPPLPARTKSMSSPQSLSPSPPQQYQQHSIADRPVQPKLTTTRRLLISADLILSTIDDSTRKILDSGTNNLGKVMHHKYGAEAAESSLLMAGTARNVGLVYIDMSGIGRRALLRRVGMSFVKGRVQNKDDGKRPVPPIPGQKP</sequence>
<keyword evidence="5" id="KW-1185">Reference proteome</keyword>
<feature type="compositionally biased region" description="Pro residues" evidence="1">
    <location>
        <begin position="409"/>
        <end position="424"/>
    </location>
</feature>
<feature type="region of interest" description="Disordered" evidence="1">
    <location>
        <begin position="127"/>
        <end position="146"/>
    </location>
</feature>
<feature type="region of interest" description="Disordered" evidence="1">
    <location>
        <begin position="261"/>
        <end position="296"/>
    </location>
</feature>
<feature type="compositionally biased region" description="Polar residues" evidence="1">
    <location>
        <begin position="385"/>
        <end position="398"/>
    </location>
</feature>
<keyword evidence="2" id="KW-0732">Signal</keyword>
<feature type="domain" description="Senescence" evidence="3">
    <location>
        <begin position="227"/>
        <end position="338"/>
    </location>
</feature>
<feature type="compositionally biased region" description="Low complexity" evidence="1">
    <location>
        <begin position="429"/>
        <end position="448"/>
    </location>
</feature>
<feature type="chain" id="PRO_5034818801" description="Senescence domain-containing protein" evidence="2">
    <location>
        <begin position="20"/>
        <end position="562"/>
    </location>
</feature>
<reference evidence="4 5" key="1">
    <citation type="journal article" date="2020" name="ISME J.">
        <title>Uncovering the hidden diversity of litter-decomposition mechanisms in mushroom-forming fungi.</title>
        <authorList>
            <person name="Floudas D."/>
            <person name="Bentzer J."/>
            <person name="Ahren D."/>
            <person name="Johansson T."/>
            <person name="Persson P."/>
            <person name="Tunlid A."/>
        </authorList>
    </citation>
    <scope>NUCLEOTIDE SEQUENCE [LARGE SCALE GENOMIC DNA]</scope>
    <source>
        <strain evidence="4 5">CBS 146.42</strain>
    </source>
</reference>
<comment type="caution">
    <text evidence="4">The sequence shown here is derived from an EMBL/GenBank/DDBJ whole genome shotgun (WGS) entry which is preliminary data.</text>
</comment>
<feature type="compositionally biased region" description="Polar residues" evidence="1">
    <location>
        <begin position="261"/>
        <end position="279"/>
    </location>
</feature>
<feature type="region of interest" description="Disordered" evidence="1">
    <location>
        <begin position="385"/>
        <end position="456"/>
    </location>
</feature>
<evidence type="ECO:0000313" key="4">
    <source>
        <dbReference type="EMBL" id="KAF5349516.1"/>
    </source>
</evidence>
<protein>
    <recommendedName>
        <fullName evidence="3">Senescence domain-containing protein</fullName>
    </recommendedName>
</protein>
<dbReference type="AlphaFoldDB" id="A0A8H5CYK0"/>
<name>A0A8H5CYK0_9AGAR</name>
<dbReference type="OrthoDB" id="20821at2759"/>
<dbReference type="EMBL" id="JAACJO010000016">
    <property type="protein sequence ID" value="KAF5349516.1"/>
    <property type="molecule type" value="Genomic_DNA"/>
</dbReference>
<accession>A0A8H5CYK0</accession>
<dbReference type="Pfam" id="PF06911">
    <property type="entry name" value="Senescence"/>
    <property type="match status" value="2"/>
</dbReference>
<organism evidence="4 5">
    <name type="scientific">Leucocoprinus leucothites</name>
    <dbReference type="NCBI Taxonomy" id="201217"/>
    <lineage>
        <taxon>Eukaryota</taxon>
        <taxon>Fungi</taxon>
        <taxon>Dikarya</taxon>
        <taxon>Basidiomycota</taxon>
        <taxon>Agaricomycotina</taxon>
        <taxon>Agaricomycetes</taxon>
        <taxon>Agaricomycetidae</taxon>
        <taxon>Agaricales</taxon>
        <taxon>Agaricineae</taxon>
        <taxon>Agaricaceae</taxon>
        <taxon>Leucocoprinus</taxon>
    </lineage>
</organism>